<dbReference type="PANTHER" id="PTHR34980:SF2">
    <property type="entry name" value="INNER MEMBRANE PROTEIN YHAH-RELATED"/>
    <property type="match status" value="1"/>
</dbReference>
<organism evidence="1 2">
    <name type="scientific">Porphyromonas levii</name>
    <dbReference type="NCBI Taxonomy" id="28114"/>
    <lineage>
        <taxon>Bacteria</taxon>
        <taxon>Pseudomonadati</taxon>
        <taxon>Bacteroidota</taxon>
        <taxon>Bacteroidia</taxon>
        <taxon>Bacteroidales</taxon>
        <taxon>Porphyromonadaceae</taxon>
        <taxon>Porphyromonas</taxon>
    </lineage>
</organism>
<dbReference type="Proteomes" id="UP000297225">
    <property type="component" value="Unassembled WGS sequence"/>
</dbReference>
<dbReference type="PANTHER" id="PTHR34980">
    <property type="entry name" value="INNER MEMBRANE PROTEIN-RELATED-RELATED"/>
    <property type="match status" value="1"/>
</dbReference>
<gene>
    <name evidence="1" type="ORF">E4P47_01980</name>
</gene>
<sequence length="127" mass="14663">MNWYLKVLKQYADFRGRARRKEYWYFYLFDGIFALIAMGLDNLLGITFSSFDLYYGPIFLLYVLAILIPNLAVSVRRLHDIGKSGWWILISIIPIIGAIWLIILFVTDSQPGANKWGENPKDSTPIA</sequence>
<name>A0A4Y8WSP0_9PORP</name>
<accession>A0A4Y8WSP0</accession>
<reference evidence="1 2" key="1">
    <citation type="submission" date="2019-03" db="EMBL/GenBank/DDBJ databases">
        <title>Porphyromonas levii Isolated from the Uterus of Dairy Cows.</title>
        <authorList>
            <person name="Francis A.M."/>
        </authorList>
    </citation>
    <scope>NUCLEOTIDE SEQUENCE [LARGE SCALE GENOMIC DNA]</scope>
    <source>
        <strain evidence="1 2">AF5678</strain>
    </source>
</reference>
<dbReference type="STRING" id="1122973.GCA_000379925_01292"/>
<dbReference type="EMBL" id="SPNC01000016">
    <property type="protein sequence ID" value="TFH96607.1"/>
    <property type="molecule type" value="Genomic_DNA"/>
</dbReference>
<evidence type="ECO:0000313" key="1">
    <source>
        <dbReference type="EMBL" id="TFH96607.1"/>
    </source>
</evidence>
<dbReference type="AlphaFoldDB" id="A0A4Y8WSP0"/>
<keyword evidence="2" id="KW-1185">Reference proteome</keyword>
<evidence type="ECO:0000313" key="2">
    <source>
        <dbReference type="Proteomes" id="UP000297225"/>
    </source>
</evidence>
<dbReference type="RefSeq" id="WP_134848902.1">
    <property type="nucleotide sequence ID" value="NZ_CP197400.1"/>
</dbReference>
<protein>
    <submittedName>
        <fullName evidence="1">DUF805 domain-containing protein</fullName>
    </submittedName>
</protein>
<proteinExistence type="predicted"/>
<dbReference type="GO" id="GO:0005886">
    <property type="term" value="C:plasma membrane"/>
    <property type="evidence" value="ECO:0007669"/>
    <property type="project" value="TreeGrafter"/>
</dbReference>
<dbReference type="InterPro" id="IPR008523">
    <property type="entry name" value="DUF805"/>
</dbReference>
<dbReference type="OrthoDB" id="9812349at2"/>
<dbReference type="Pfam" id="PF05656">
    <property type="entry name" value="DUF805"/>
    <property type="match status" value="1"/>
</dbReference>
<comment type="caution">
    <text evidence="1">The sequence shown here is derived from an EMBL/GenBank/DDBJ whole genome shotgun (WGS) entry which is preliminary data.</text>
</comment>